<accession>A0A833TD49</accession>
<comment type="caution">
    <text evidence="1">The sequence shown here is derived from an EMBL/GenBank/DDBJ whole genome shotgun (WGS) entry which is preliminary data.</text>
</comment>
<sequence>MRFLWEVDVQANMATHRKICGKKICSRRTRLTTAKHTSAIMINPLTSGSSCMCMTVSPP</sequence>
<gene>
    <name evidence="1" type="ORF">GN244_ATG00128</name>
</gene>
<evidence type="ECO:0000313" key="1">
    <source>
        <dbReference type="EMBL" id="KAF4047423.1"/>
    </source>
</evidence>
<protein>
    <submittedName>
        <fullName evidence="1">Uncharacterized protein</fullName>
    </submittedName>
</protein>
<keyword evidence="2" id="KW-1185">Reference proteome</keyword>
<dbReference type="EMBL" id="WSZM01000002">
    <property type="protein sequence ID" value="KAF4047423.1"/>
    <property type="molecule type" value="Genomic_DNA"/>
</dbReference>
<reference evidence="1" key="1">
    <citation type="submission" date="2020-04" db="EMBL/GenBank/DDBJ databases">
        <title>Hybrid Assembly of Korean Phytophthora infestans isolates.</title>
        <authorList>
            <person name="Prokchorchik M."/>
            <person name="Lee Y."/>
            <person name="Seo J."/>
            <person name="Cho J.-H."/>
            <person name="Park Y.-E."/>
            <person name="Jang D.-C."/>
            <person name="Im J.-S."/>
            <person name="Choi J.-G."/>
            <person name="Park H.-J."/>
            <person name="Lee G.-B."/>
            <person name="Lee Y.-G."/>
            <person name="Hong S.-Y."/>
            <person name="Cho K."/>
            <person name="Sohn K.H."/>
        </authorList>
    </citation>
    <scope>NUCLEOTIDE SEQUENCE</scope>
    <source>
        <strain evidence="1">KR_1_A1</strain>
    </source>
</reference>
<dbReference type="AlphaFoldDB" id="A0A833TD49"/>
<dbReference type="Proteomes" id="UP000602510">
    <property type="component" value="Unassembled WGS sequence"/>
</dbReference>
<proteinExistence type="predicted"/>
<evidence type="ECO:0000313" key="2">
    <source>
        <dbReference type="Proteomes" id="UP000602510"/>
    </source>
</evidence>
<name>A0A833TD49_PHYIN</name>
<organism evidence="1 2">
    <name type="scientific">Phytophthora infestans</name>
    <name type="common">Potato late blight agent</name>
    <name type="synonym">Botrytis infestans</name>
    <dbReference type="NCBI Taxonomy" id="4787"/>
    <lineage>
        <taxon>Eukaryota</taxon>
        <taxon>Sar</taxon>
        <taxon>Stramenopiles</taxon>
        <taxon>Oomycota</taxon>
        <taxon>Peronosporomycetes</taxon>
        <taxon>Peronosporales</taxon>
        <taxon>Peronosporaceae</taxon>
        <taxon>Phytophthora</taxon>
    </lineage>
</organism>